<dbReference type="PANTHER" id="PTHR13847:SF279">
    <property type="entry name" value="FAD DEPENDENT OXIDOREDUCTASE DOMAIN-CONTAINING PROTEIN-RELATED"/>
    <property type="match status" value="1"/>
</dbReference>
<dbReference type="Gene3D" id="3.30.9.10">
    <property type="entry name" value="D-Amino Acid Oxidase, subunit A, domain 2"/>
    <property type="match status" value="1"/>
</dbReference>
<dbReference type="AlphaFoldDB" id="A0AAN6SKQ0"/>
<comment type="caution">
    <text evidence="2">The sequence shown here is derived from an EMBL/GenBank/DDBJ whole genome shotgun (WGS) entry which is preliminary data.</text>
</comment>
<evidence type="ECO:0000259" key="1">
    <source>
        <dbReference type="Pfam" id="PF01266"/>
    </source>
</evidence>
<dbReference type="PANTHER" id="PTHR13847">
    <property type="entry name" value="SARCOSINE DEHYDROGENASE-RELATED"/>
    <property type="match status" value="1"/>
</dbReference>
<dbReference type="Gene3D" id="3.50.50.60">
    <property type="entry name" value="FAD/NAD(P)-binding domain"/>
    <property type="match status" value="1"/>
</dbReference>
<dbReference type="Proteomes" id="UP001303115">
    <property type="component" value="Unassembled WGS sequence"/>
</dbReference>
<gene>
    <name evidence="2" type="ORF">C8A01DRAFT_21537</name>
</gene>
<name>A0AAN6SKQ0_9PEZI</name>
<dbReference type="SUPFAM" id="SSF51905">
    <property type="entry name" value="FAD/NAD(P)-binding domain"/>
    <property type="match status" value="1"/>
</dbReference>
<dbReference type="EMBL" id="MU854978">
    <property type="protein sequence ID" value="KAK4031214.1"/>
    <property type="molecule type" value="Genomic_DNA"/>
</dbReference>
<keyword evidence="3" id="KW-1185">Reference proteome</keyword>
<dbReference type="Pfam" id="PF01266">
    <property type="entry name" value="DAO"/>
    <property type="match status" value="1"/>
</dbReference>
<reference evidence="3" key="1">
    <citation type="journal article" date="2023" name="Mol. Phylogenet. Evol.">
        <title>Genome-scale phylogeny and comparative genomics of the fungal order Sordariales.</title>
        <authorList>
            <person name="Hensen N."/>
            <person name="Bonometti L."/>
            <person name="Westerberg I."/>
            <person name="Brannstrom I.O."/>
            <person name="Guillou S."/>
            <person name="Cros-Aarteil S."/>
            <person name="Calhoun S."/>
            <person name="Haridas S."/>
            <person name="Kuo A."/>
            <person name="Mondo S."/>
            <person name="Pangilinan J."/>
            <person name="Riley R."/>
            <person name="LaButti K."/>
            <person name="Andreopoulos B."/>
            <person name="Lipzen A."/>
            <person name="Chen C."/>
            <person name="Yan M."/>
            <person name="Daum C."/>
            <person name="Ng V."/>
            <person name="Clum A."/>
            <person name="Steindorff A."/>
            <person name="Ohm R.A."/>
            <person name="Martin F."/>
            <person name="Silar P."/>
            <person name="Natvig D.O."/>
            <person name="Lalanne C."/>
            <person name="Gautier V."/>
            <person name="Ament-Velasquez S.L."/>
            <person name="Kruys A."/>
            <person name="Hutchinson M.I."/>
            <person name="Powell A.J."/>
            <person name="Barry K."/>
            <person name="Miller A.N."/>
            <person name="Grigoriev I.V."/>
            <person name="Debuchy R."/>
            <person name="Gladieux P."/>
            <person name="Hiltunen Thoren M."/>
            <person name="Johannesson H."/>
        </authorList>
    </citation>
    <scope>NUCLEOTIDE SEQUENCE [LARGE SCALE GENOMIC DNA]</scope>
    <source>
        <strain evidence="3">CBS 284.82</strain>
    </source>
</reference>
<protein>
    <submittedName>
        <fullName evidence="2">FAD dependent oxidoreductase</fullName>
    </submittedName>
</protein>
<organism evidence="2 3">
    <name type="scientific">Parachaetomium inaequale</name>
    <dbReference type="NCBI Taxonomy" id="2588326"/>
    <lineage>
        <taxon>Eukaryota</taxon>
        <taxon>Fungi</taxon>
        <taxon>Dikarya</taxon>
        <taxon>Ascomycota</taxon>
        <taxon>Pezizomycotina</taxon>
        <taxon>Sordariomycetes</taxon>
        <taxon>Sordariomycetidae</taxon>
        <taxon>Sordariales</taxon>
        <taxon>Chaetomiaceae</taxon>
        <taxon>Parachaetomium</taxon>
    </lineage>
</organism>
<sequence>MPSISTGLPVPHPTRSYWQSVPSALDKHQSVQHLPASCDILIIGGGYAGAATAYHLLKSAASRNTRPSVVLLEARGACSGATGRNGGHLRPDLTSAPVLLSERYGPRAAAAVAQFEMDHLAAIAQFVAEEDVDCDLTEATSFDVFTTPEQAAAARERHDLLRKEPAFAGLLAAVGLYAGDDAPDRTGVRDAKAYFCSPAAHLSPYKLTMGLLSRALELGLCLKTHTPVLSILEDADDASRADEAAAAEDDEDVRVRPRCHRITTPQGAITATKIVVATNAYTAALLPEYAAAIVPCKGLACHIAAASPSSPPLPRLPTSSLCIRVQQGPLSGYTYLVQRADGSVVAGGAHHTYKQTDPASWYGTVDDAGLIEPAWRYYCDGPPGFAARALVGWVPRTRTCVDHVWTGIMGYSADSLPHVGAAPGRDGVFVLAGFHGHGMPVAYLAAKGVAEMVWEGKTYEETGLPAVYKTSQERLMPRYDDILGA</sequence>
<dbReference type="InterPro" id="IPR036188">
    <property type="entry name" value="FAD/NAD-bd_sf"/>
</dbReference>
<proteinExistence type="predicted"/>
<feature type="domain" description="FAD dependent oxidoreductase" evidence="1">
    <location>
        <begin position="39"/>
        <end position="452"/>
    </location>
</feature>
<dbReference type="InterPro" id="IPR006076">
    <property type="entry name" value="FAD-dep_OxRdtase"/>
</dbReference>
<evidence type="ECO:0000313" key="2">
    <source>
        <dbReference type="EMBL" id="KAK4031214.1"/>
    </source>
</evidence>
<accession>A0AAN6SKQ0</accession>
<evidence type="ECO:0000313" key="3">
    <source>
        <dbReference type="Proteomes" id="UP001303115"/>
    </source>
</evidence>
<dbReference type="GO" id="GO:0005737">
    <property type="term" value="C:cytoplasm"/>
    <property type="evidence" value="ECO:0007669"/>
    <property type="project" value="TreeGrafter"/>
</dbReference>